<keyword evidence="2" id="KW-0229">DNA integration</keyword>
<evidence type="ECO:0000256" key="4">
    <source>
        <dbReference type="ARBA" id="ARBA00023172"/>
    </source>
</evidence>
<evidence type="ECO:0000256" key="2">
    <source>
        <dbReference type="ARBA" id="ARBA00022908"/>
    </source>
</evidence>
<dbReference type="Gene3D" id="1.10.150.130">
    <property type="match status" value="1"/>
</dbReference>
<feature type="compositionally biased region" description="Basic and acidic residues" evidence="6">
    <location>
        <begin position="76"/>
        <end position="85"/>
    </location>
</feature>
<dbReference type="GO" id="GO:0015074">
    <property type="term" value="P:DNA integration"/>
    <property type="evidence" value="ECO:0007669"/>
    <property type="project" value="UniProtKB-KW"/>
</dbReference>
<dbReference type="PROSITE" id="PS51898">
    <property type="entry name" value="TYR_RECOMBINASE"/>
    <property type="match status" value="1"/>
</dbReference>
<evidence type="ECO:0000259" key="8">
    <source>
        <dbReference type="PROSITE" id="PS51900"/>
    </source>
</evidence>
<feature type="domain" description="Core-binding (CB)" evidence="8">
    <location>
        <begin position="92"/>
        <end position="171"/>
    </location>
</feature>
<feature type="region of interest" description="Disordered" evidence="6">
    <location>
        <begin position="376"/>
        <end position="396"/>
    </location>
</feature>
<evidence type="ECO:0000313" key="10">
    <source>
        <dbReference type="Proteomes" id="UP000006272"/>
    </source>
</evidence>
<dbReference type="InterPro" id="IPR011010">
    <property type="entry name" value="DNA_brk_join_enz"/>
</dbReference>
<dbReference type="InterPro" id="IPR010998">
    <property type="entry name" value="Integrase_recombinase_N"/>
</dbReference>
<dbReference type="PANTHER" id="PTHR30629">
    <property type="entry name" value="PROPHAGE INTEGRASE"/>
    <property type="match status" value="1"/>
</dbReference>
<comment type="similarity">
    <text evidence="1">Belongs to the 'phage' integrase family.</text>
</comment>
<dbReference type="AlphaFoldDB" id="K6HFJ5"/>
<evidence type="ECO:0000256" key="6">
    <source>
        <dbReference type="SAM" id="MobiDB-lite"/>
    </source>
</evidence>
<proteinExistence type="inferred from homology"/>
<feature type="domain" description="Tyr recombinase" evidence="7">
    <location>
        <begin position="194"/>
        <end position="368"/>
    </location>
</feature>
<evidence type="ECO:0000313" key="9">
    <source>
        <dbReference type="EMBL" id="EKO41253.1"/>
    </source>
</evidence>
<feature type="region of interest" description="Disordered" evidence="6">
    <location>
        <begin position="66"/>
        <end position="85"/>
    </location>
</feature>
<dbReference type="GO" id="GO:0003677">
    <property type="term" value="F:DNA binding"/>
    <property type="evidence" value="ECO:0007669"/>
    <property type="project" value="UniProtKB-UniRule"/>
</dbReference>
<keyword evidence="4" id="KW-0233">DNA recombination</keyword>
<reference evidence="9 10" key="1">
    <citation type="submission" date="2012-07" db="EMBL/GenBank/DDBJ databases">
        <title>Draft genome sequence of Desulfovibrio magneticus str. Maddingley MBC34 obtained from a metagenomic sequence of a methanogenic enrichment isolated from coal-seam formation water in Victoria, Australia.</title>
        <authorList>
            <person name="Greenfield P."/>
            <person name="Hendry P."/>
            <person name="Li D."/>
            <person name="Rosewarne C.P."/>
            <person name="Tran-Dinh N."/>
            <person name="Elbourne L.D.H."/>
            <person name="Paulsen I.T."/>
            <person name="Midgley D.J."/>
        </authorList>
    </citation>
    <scope>NUCLEOTIDE SEQUENCE [LARGE SCALE GENOMIC DNA]</scope>
    <source>
        <strain evidence="10">Maddingley MBC34</strain>
    </source>
</reference>
<dbReference type="PROSITE" id="PS51900">
    <property type="entry name" value="CB"/>
    <property type="match status" value="1"/>
</dbReference>
<dbReference type="SUPFAM" id="SSF56349">
    <property type="entry name" value="DNA breaking-rejoining enzymes"/>
    <property type="match status" value="1"/>
</dbReference>
<accession>K6HFJ5</accession>
<dbReference type="Gene3D" id="1.10.443.10">
    <property type="entry name" value="Intergrase catalytic core"/>
    <property type="match status" value="1"/>
</dbReference>
<dbReference type="InterPro" id="IPR050808">
    <property type="entry name" value="Phage_Integrase"/>
</dbReference>
<dbReference type="EMBL" id="ALAO01000009">
    <property type="protein sequence ID" value="EKO41253.1"/>
    <property type="molecule type" value="Genomic_DNA"/>
</dbReference>
<dbReference type="CDD" id="cd00796">
    <property type="entry name" value="INT_Rci_Hp1_C"/>
    <property type="match status" value="1"/>
</dbReference>
<dbReference type="Proteomes" id="UP000006272">
    <property type="component" value="Unassembled WGS sequence"/>
</dbReference>
<dbReference type="InterPro" id="IPR044068">
    <property type="entry name" value="CB"/>
</dbReference>
<gene>
    <name evidence="9" type="ORF">B193_0014</name>
</gene>
<evidence type="ECO:0000256" key="1">
    <source>
        <dbReference type="ARBA" id="ARBA00008857"/>
    </source>
</evidence>
<keyword evidence="3 5" id="KW-0238">DNA-binding</keyword>
<evidence type="ECO:0000256" key="3">
    <source>
        <dbReference type="ARBA" id="ARBA00023125"/>
    </source>
</evidence>
<comment type="caution">
    <text evidence="9">The sequence shown here is derived from an EMBL/GenBank/DDBJ whole genome shotgun (WGS) entry which is preliminary data.</text>
</comment>
<dbReference type="InterPro" id="IPR002104">
    <property type="entry name" value="Integrase_catalytic"/>
</dbReference>
<evidence type="ECO:0000256" key="5">
    <source>
        <dbReference type="PROSITE-ProRule" id="PRU01248"/>
    </source>
</evidence>
<dbReference type="InterPro" id="IPR013762">
    <property type="entry name" value="Integrase-like_cat_sf"/>
</dbReference>
<dbReference type="PATRIC" id="fig|1206767.3.peg.9"/>
<dbReference type="GO" id="GO:0006310">
    <property type="term" value="P:DNA recombination"/>
    <property type="evidence" value="ECO:0007669"/>
    <property type="project" value="UniProtKB-KW"/>
</dbReference>
<protein>
    <submittedName>
        <fullName evidence="9">Site-specific recombinase XerD</fullName>
    </submittedName>
</protein>
<evidence type="ECO:0000259" key="7">
    <source>
        <dbReference type="PROSITE" id="PS51898"/>
    </source>
</evidence>
<organism evidence="9 10">
    <name type="scientific">Solidesulfovibrio magneticus str. Maddingley MBC34</name>
    <dbReference type="NCBI Taxonomy" id="1206767"/>
    <lineage>
        <taxon>Bacteria</taxon>
        <taxon>Pseudomonadati</taxon>
        <taxon>Thermodesulfobacteriota</taxon>
        <taxon>Desulfovibrionia</taxon>
        <taxon>Desulfovibrionales</taxon>
        <taxon>Desulfovibrionaceae</taxon>
        <taxon>Solidesulfovibrio</taxon>
    </lineage>
</organism>
<name>K6HFJ5_9BACT</name>
<dbReference type="Pfam" id="PF00589">
    <property type="entry name" value="Phage_integrase"/>
    <property type="match status" value="1"/>
</dbReference>
<sequence>MPAKKRFKTDYPGVYFIEGQAVASGKAERIFYVMYRRDGRLIEEKVGRQFQDNMTAAKAARIRAERIEGRSPSNNARREAEEAAKQAEAGRWTLAKLWAEYSSHKPENHALSTDRSRFETYIKPTFGEKEPAEVLTLDLDRLRSRLLKQGKSPQTVKHVLALFKRLVRFGVQKGLCDSPDPRKQTITMPKVDNEATEDLDADELARLIQAIEDEPNIQAANFMRLAMFTGMRRGELFKLEWRDVDFDRGFIHIREPKGGKSQKIPLNEAARALLVSHPRVEGSPFVFPGQGGKQRVTIQVASNRIKARAGLPADFRPLHGLRHLFASTLASSGRVDLLTLQKLLTHKSPTMTKRYSHLRDDALKRASEVAGDLLGEAAGKPREDSIGKVVSMGEER</sequence>
<dbReference type="PANTHER" id="PTHR30629:SF2">
    <property type="entry name" value="PROPHAGE INTEGRASE INTS-RELATED"/>
    <property type="match status" value="1"/>
</dbReference>